<dbReference type="InterPro" id="IPR029000">
    <property type="entry name" value="Cyclophilin-like_dom_sf"/>
</dbReference>
<evidence type="ECO:0000259" key="4">
    <source>
        <dbReference type="PROSITE" id="PS50072"/>
    </source>
</evidence>
<keyword evidence="3" id="KW-0732">Signal</keyword>
<dbReference type="Gene3D" id="2.40.100.10">
    <property type="entry name" value="Cyclophilin-like"/>
    <property type="match status" value="1"/>
</dbReference>
<evidence type="ECO:0000313" key="5">
    <source>
        <dbReference type="EMBL" id="WMS89111.1"/>
    </source>
</evidence>
<evidence type="ECO:0000256" key="1">
    <source>
        <dbReference type="ARBA" id="ARBA00023110"/>
    </source>
</evidence>
<evidence type="ECO:0000313" key="6">
    <source>
        <dbReference type="Proteomes" id="UP001239782"/>
    </source>
</evidence>
<dbReference type="InterPro" id="IPR002130">
    <property type="entry name" value="Cyclophilin-type_PPIase_dom"/>
</dbReference>
<feature type="signal peptide" evidence="3">
    <location>
        <begin position="1"/>
        <end position="19"/>
    </location>
</feature>
<dbReference type="Pfam" id="PF00160">
    <property type="entry name" value="Pro_isomerase"/>
    <property type="match status" value="1"/>
</dbReference>
<dbReference type="AlphaFoldDB" id="A0AA51X8L7"/>
<keyword evidence="2 3" id="KW-0413">Isomerase</keyword>
<keyword evidence="6" id="KW-1185">Reference proteome</keyword>
<dbReference type="GO" id="GO:0003755">
    <property type="term" value="F:peptidyl-prolyl cis-trans isomerase activity"/>
    <property type="evidence" value="ECO:0007669"/>
    <property type="project" value="UniProtKB-UniRule"/>
</dbReference>
<accession>A0AA51X8L7</accession>
<gene>
    <name evidence="5" type="ORF">Q9312_09430</name>
</gene>
<dbReference type="InterPro" id="IPR044665">
    <property type="entry name" value="E_coli_cyclophilin_A-like"/>
</dbReference>
<keyword evidence="1 3" id="KW-0697">Rotamase</keyword>
<dbReference type="SUPFAM" id="SSF50891">
    <property type="entry name" value="Cyclophilin-like"/>
    <property type="match status" value="1"/>
</dbReference>
<comment type="similarity">
    <text evidence="3">Belongs to the cyclophilin-type PPIase family.</text>
</comment>
<dbReference type="EC" id="5.2.1.8" evidence="3"/>
<dbReference type="KEGG" id="plei:Q9312_09430"/>
<organism evidence="5 6">
    <name type="scientific">Pleionea litopenaei</name>
    <dbReference type="NCBI Taxonomy" id="3070815"/>
    <lineage>
        <taxon>Bacteria</taxon>
        <taxon>Pseudomonadati</taxon>
        <taxon>Pseudomonadota</taxon>
        <taxon>Gammaproteobacteria</taxon>
        <taxon>Oceanospirillales</taxon>
        <taxon>Pleioneaceae</taxon>
        <taxon>Pleionea</taxon>
    </lineage>
</organism>
<protein>
    <recommendedName>
        <fullName evidence="3">Peptidyl-prolyl cis-trans isomerase</fullName>
        <shortName evidence="3">PPIase</shortName>
        <ecNumber evidence="3">5.2.1.8</ecNumber>
    </recommendedName>
</protein>
<dbReference type="RefSeq" id="WP_309204357.1">
    <property type="nucleotide sequence ID" value="NZ_CP133548.1"/>
</dbReference>
<feature type="domain" description="PPIase cyclophilin-type" evidence="4">
    <location>
        <begin position="25"/>
        <end position="182"/>
    </location>
</feature>
<dbReference type="PANTHER" id="PTHR43246">
    <property type="entry name" value="PEPTIDYL-PROLYL CIS-TRANS ISOMERASE CYP38, CHLOROPLASTIC"/>
    <property type="match status" value="1"/>
</dbReference>
<proteinExistence type="inferred from homology"/>
<comment type="catalytic activity">
    <reaction evidence="3">
        <text>[protein]-peptidylproline (omega=180) = [protein]-peptidylproline (omega=0)</text>
        <dbReference type="Rhea" id="RHEA:16237"/>
        <dbReference type="Rhea" id="RHEA-COMP:10747"/>
        <dbReference type="Rhea" id="RHEA-COMP:10748"/>
        <dbReference type="ChEBI" id="CHEBI:83833"/>
        <dbReference type="ChEBI" id="CHEBI:83834"/>
        <dbReference type="EC" id="5.2.1.8"/>
    </reaction>
</comment>
<dbReference type="PRINTS" id="PR00153">
    <property type="entry name" value="CSAPPISMRASE"/>
</dbReference>
<dbReference type="EMBL" id="CP133548">
    <property type="protein sequence ID" value="WMS89111.1"/>
    <property type="molecule type" value="Genomic_DNA"/>
</dbReference>
<evidence type="ECO:0000256" key="3">
    <source>
        <dbReference type="RuleBase" id="RU363019"/>
    </source>
</evidence>
<name>A0AA51X8L7_9GAMM</name>
<comment type="function">
    <text evidence="3">PPIases accelerate the folding of proteins. It catalyzes the cis-trans isomerization of proline imidic peptide bonds in oligopeptides.</text>
</comment>
<dbReference type="PROSITE" id="PS50072">
    <property type="entry name" value="CSA_PPIASE_2"/>
    <property type="match status" value="1"/>
</dbReference>
<sequence>MMKKLIAAVILPFTLSAQATVVEIQTNLGTIEVNLFDNATPETVENFLAYVNNGSYNGSIMHRLEPNFVLQGGGYVYNGSDTLTGIETAPPVVNEPVYSNVRGTIAMAKLSGNPDSATVQWFINLENNSANLDVQNGGFTVFGQVTAGMDIVDTIAAFDIFNFGGSLGQLPLRDYTEEDFNGDPDNNIDPVTPDSTNFIIVENLVITDATVDTASGLNPTPNTLIDNVSEEPFSESTKTGAIPLSALLLSILAFWRRRV</sequence>
<reference evidence="5 6" key="1">
    <citation type="submission" date="2023-08" db="EMBL/GenBank/DDBJ databases">
        <title>Pleionea litopenaei sp. nov., isolated from stomach of juvenile Litopenaeus vannamei.</title>
        <authorList>
            <person name="Rho A.M."/>
            <person name="Hwang C.Y."/>
        </authorList>
    </citation>
    <scope>NUCLEOTIDE SEQUENCE [LARGE SCALE GENOMIC DNA]</scope>
    <source>
        <strain evidence="5 6">HL-JVS1</strain>
    </source>
</reference>
<dbReference type="Proteomes" id="UP001239782">
    <property type="component" value="Chromosome"/>
</dbReference>
<feature type="chain" id="PRO_5041484280" description="Peptidyl-prolyl cis-trans isomerase" evidence="3">
    <location>
        <begin position="20"/>
        <end position="259"/>
    </location>
</feature>
<evidence type="ECO:0000256" key="2">
    <source>
        <dbReference type="ARBA" id="ARBA00023235"/>
    </source>
</evidence>